<keyword evidence="2" id="KW-1185">Reference proteome</keyword>
<feature type="region of interest" description="Disordered" evidence="1">
    <location>
        <begin position="85"/>
        <end position="106"/>
    </location>
</feature>
<evidence type="ECO:0000313" key="3">
    <source>
        <dbReference type="RefSeq" id="XP_022253501.1"/>
    </source>
</evidence>
<name>A0ABM1TC95_LIMPO</name>
<proteinExistence type="predicted"/>
<dbReference type="RefSeq" id="XP_022253501.1">
    <property type="nucleotide sequence ID" value="XM_022397793.1"/>
</dbReference>
<dbReference type="GeneID" id="106469309"/>
<evidence type="ECO:0000313" key="2">
    <source>
        <dbReference type="Proteomes" id="UP000694941"/>
    </source>
</evidence>
<sequence length="166" mass="19271">MEILKMKVEPLSDEEQDSLLDIKSVENEEETFTLSSRTEEADLFEEGFSHTIFEYSVIKEEREENYDEVSEKMENIFVRVKTNESDNSKQGEIISEFSDDDDELDGSKEDVLNVKKEKEFQQDFQQIGCGVERKPVKYLQAFMFLTSCFGFTTTTSSCQPAMFDKL</sequence>
<accession>A0ABM1TC95</accession>
<gene>
    <name evidence="3" type="primary">LOC106469309</name>
</gene>
<evidence type="ECO:0000256" key="1">
    <source>
        <dbReference type="SAM" id="MobiDB-lite"/>
    </source>
</evidence>
<organism evidence="2 3">
    <name type="scientific">Limulus polyphemus</name>
    <name type="common">Atlantic horseshoe crab</name>
    <dbReference type="NCBI Taxonomy" id="6850"/>
    <lineage>
        <taxon>Eukaryota</taxon>
        <taxon>Metazoa</taxon>
        <taxon>Ecdysozoa</taxon>
        <taxon>Arthropoda</taxon>
        <taxon>Chelicerata</taxon>
        <taxon>Merostomata</taxon>
        <taxon>Xiphosura</taxon>
        <taxon>Limulidae</taxon>
        <taxon>Limulus</taxon>
    </lineage>
</organism>
<protein>
    <submittedName>
        <fullName evidence="3">Uncharacterized protein LOC106469309 isoform X2</fullName>
    </submittedName>
</protein>
<reference evidence="3" key="1">
    <citation type="submission" date="2025-08" db="UniProtKB">
        <authorList>
            <consortium name="RefSeq"/>
        </authorList>
    </citation>
    <scope>IDENTIFICATION</scope>
    <source>
        <tissue evidence="3">Muscle</tissue>
    </source>
</reference>
<dbReference type="Proteomes" id="UP000694941">
    <property type="component" value="Unplaced"/>
</dbReference>